<dbReference type="OrthoDB" id="8242541at2"/>
<dbReference type="Proteomes" id="UP000328092">
    <property type="component" value="Unassembled WGS sequence"/>
</dbReference>
<evidence type="ECO:0000313" key="2">
    <source>
        <dbReference type="Proteomes" id="UP000328092"/>
    </source>
</evidence>
<sequence length="81" mass="8980">MNELNQFVAVPYDMTDQRLVAGQQLKCATPSSAIEYAKHLWKILGHTGAVAIVRTGYPEPRTTVLRTFGVVPSHEDLRTIA</sequence>
<name>A0A508TG78_9BRAD</name>
<gene>
    <name evidence="1" type="ORF">CI1B_45760</name>
</gene>
<keyword evidence="2" id="KW-1185">Reference proteome</keyword>
<dbReference type="EMBL" id="CAADFC020000016">
    <property type="protein sequence ID" value="VIO72927.1"/>
    <property type="molecule type" value="Genomic_DNA"/>
</dbReference>
<reference evidence="1" key="1">
    <citation type="submission" date="2019-02" db="EMBL/GenBank/DDBJ databases">
        <authorList>
            <person name="Pothier F.J."/>
        </authorList>
    </citation>
    <scope>NUCLEOTIDE SEQUENCE</scope>
    <source>
        <strain evidence="1">CI-1B</strain>
    </source>
</reference>
<comment type="caution">
    <text evidence="1">The sequence shown here is derived from an EMBL/GenBank/DDBJ whole genome shotgun (WGS) entry which is preliminary data.</text>
</comment>
<dbReference type="AlphaFoldDB" id="A0A508TG78"/>
<accession>A0A508TG78</accession>
<organism evidence="1 2">
    <name type="scientific">Bradyrhizobium ivorense</name>
    <dbReference type="NCBI Taxonomy" id="2511166"/>
    <lineage>
        <taxon>Bacteria</taxon>
        <taxon>Pseudomonadati</taxon>
        <taxon>Pseudomonadota</taxon>
        <taxon>Alphaproteobacteria</taxon>
        <taxon>Hyphomicrobiales</taxon>
        <taxon>Nitrobacteraceae</taxon>
        <taxon>Bradyrhizobium</taxon>
    </lineage>
</organism>
<proteinExistence type="predicted"/>
<protein>
    <submittedName>
        <fullName evidence="1">Uncharacterized protein</fullName>
    </submittedName>
</protein>
<evidence type="ECO:0000313" key="1">
    <source>
        <dbReference type="EMBL" id="VIO72927.1"/>
    </source>
</evidence>
<dbReference type="RefSeq" id="WP_139861710.1">
    <property type="nucleotide sequence ID" value="NZ_CAADFC020000016.1"/>
</dbReference>